<name>A0A5B7DYI1_PORTR</name>
<feature type="transmembrane region" description="Helical" evidence="2">
    <location>
        <begin position="137"/>
        <end position="158"/>
    </location>
</feature>
<sequence>MTSCRTTPESYGASVTARRGGERRAPPRAKSARRIAEQIGREAKGDVFHLRLTAAQVSGDGRGRWAGGWRLVAGRRTWSVAAPRQARHQRGTLAAPRGTRPNNPAVSHRNFRIPQFDSQRSTSAKLRELRELYYSNCLRCLAGCVSLLMVVVVVVAPVNGSVTHDPELPRCENQ</sequence>
<evidence type="ECO:0000313" key="4">
    <source>
        <dbReference type="Proteomes" id="UP000324222"/>
    </source>
</evidence>
<organism evidence="3 4">
    <name type="scientific">Portunus trituberculatus</name>
    <name type="common">Swimming crab</name>
    <name type="synonym">Neptunus trituberculatus</name>
    <dbReference type="NCBI Taxonomy" id="210409"/>
    <lineage>
        <taxon>Eukaryota</taxon>
        <taxon>Metazoa</taxon>
        <taxon>Ecdysozoa</taxon>
        <taxon>Arthropoda</taxon>
        <taxon>Crustacea</taxon>
        <taxon>Multicrustacea</taxon>
        <taxon>Malacostraca</taxon>
        <taxon>Eumalacostraca</taxon>
        <taxon>Eucarida</taxon>
        <taxon>Decapoda</taxon>
        <taxon>Pleocyemata</taxon>
        <taxon>Brachyura</taxon>
        <taxon>Eubrachyura</taxon>
        <taxon>Portunoidea</taxon>
        <taxon>Portunidae</taxon>
        <taxon>Portuninae</taxon>
        <taxon>Portunus</taxon>
    </lineage>
</organism>
<dbReference type="Proteomes" id="UP000324222">
    <property type="component" value="Unassembled WGS sequence"/>
</dbReference>
<keyword evidence="4" id="KW-1185">Reference proteome</keyword>
<evidence type="ECO:0000313" key="3">
    <source>
        <dbReference type="EMBL" id="MPC26385.1"/>
    </source>
</evidence>
<dbReference type="AlphaFoldDB" id="A0A5B7DYI1"/>
<keyword evidence="2" id="KW-1133">Transmembrane helix</keyword>
<keyword evidence="2" id="KW-0472">Membrane</keyword>
<protein>
    <submittedName>
        <fullName evidence="3">Uncharacterized protein</fullName>
    </submittedName>
</protein>
<evidence type="ECO:0000256" key="1">
    <source>
        <dbReference type="SAM" id="MobiDB-lite"/>
    </source>
</evidence>
<reference evidence="3 4" key="1">
    <citation type="submission" date="2019-05" db="EMBL/GenBank/DDBJ databases">
        <title>Another draft genome of Portunus trituberculatus and its Hox gene families provides insights of decapod evolution.</title>
        <authorList>
            <person name="Jeong J.-H."/>
            <person name="Song I."/>
            <person name="Kim S."/>
            <person name="Choi T."/>
            <person name="Kim D."/>
            <person name="Ryu S."/>
            <person name="Kim W."/>
        </authorList>
    </citation>
    <scope>NUCLEOTIDE SEQUENCE [LARGE SCALE GENOMIC DNA]</scope>
    <source>
        <tissue evidence="3">Muscle</tissue>
    </source>
</reference>
<feature type="region of interest" description="Disordered" evidence="1">
    <location>
        <begin position="81"/>
        <end position="108"/>
    </location>
</feature>
<comment type="caution">
    <text evidence="3">The sequence shown here is derived from an EMBL/GenBank/DDBJ whole genome shotgun (WGS) entry which is preliminary data.</text>
</comment>
<feature type="region of interest" description="Disordered" evidence="1">
    <location>
        <begin position="1"/>
        <end position="34"/>
    </location>
</feature>
<dbReference type="EMBL" id="VSRR010001593">
    <property type="protein sequence ID" value="MPC26385.1"/>
    <property type="molecule type" value="Genomic_DNA"/>
</dbReference>
<evidence type="ECO:0000256" key="2">
    <source>
        <dbReference type="SAM" id="Phobius"/>
    </source>
</evidence>
<accession>A0A5B7DYI1</accession>
<keyword evidence="2" id="KW-0812">Transmembrane</keyword>
<proteinExistence type="predicted"/>
<gene>
    <name evidence="3" type="ORF">E2C01_019520</name>
</gene>